<organism evidence="1 2">
    <name type="scientific">Manganibacter manganicus</name>
    <dbReference type="NCBI Taxonomy" id="1873176"/>
    <lineage>
        <taxon>Bacteria</taxon>
        <taxon>Pseudomonadati</taxon>
        <taxon>Pseudomonadota</taxon>
        <taxon>Alphaproteobacteria</taxon>
        <taxon>Hyphomicrobiales</taxon>
        <taxon>Phyllobacteriaceae</taxon>
        <taxon>Manganibacter</taxon>
    </lineage>
</organism>
<gene>
    <name evidence="1" type="ORF">BFN67_04315</name>
</gene>
<dbReference type="Pfam" id="PF08905">
    <property type="entry name" value="DUF1850"/>
    <property type="match status" value="1"/>
</dbReference>
<dbReference type="STRING" id="1873176.BFN67_04315"/>
<comment type="caution">
    <text evidence="1">The sequence shown here is derived from an EMBL/GenBank/DDBJ whole genome shotgun (WGS) entry which is preliminary data.</text>
</comment>
<dbReference type="EMBL" id="MDET01000023">
    <property type="protein sequence ID" value="OQM74963.1"/>
    <property type="molecule type" value="Genomic_DNA"/>
</dbReference>
<dbReference type="RefSeq" id="WP_080920507.1">
    <property type="nucleotide sequence ID" value="NZ_MDET01000023.1"/>
</dbReference>
<name>A0A1V8RPB0_9HYPH</name>
<dbReference type="OrthoDB" id="5298197at2"/>
<dbReference type="AlphaFoldDB" id="A0A1V8RPB0"/>
<evidence type="ECO:0000313" key="1">
    <source>
        <dbReference type="EMBL" id="OQM74963.1"/>
    </source>
</evidence>
<evidence type="ECO:0000313" key="2">
    <source>
        <dbReference type="Proteomes" id="UP000191905"/>
    </source>
</evidence>
<accession>A0A1V8RPB0</accession>
<protein>
    <recommendedName>
        <fullName evidence="3">DUF1850 domain-containing protein</fullName>
    </recommendedName>
</protein>
<keyword evidence="2" id="KW-1185">Reference proteome</keyword>
<proteinExistence type="predicted"/>
<evidence type="ECO:0008006" key="3">
    <source>
        <dbReference type="Google" id="ProtNLM"/>
    </source>
</evidence>
<sequence length="127" mass="13316">MSICILAAGKVTVLAGTVFTLAWTHSVEKTRWEEHWQVTPAGLQVVEARIKGSGAGMDPPEGSVLKDGWWVYAPKVKPLDKLVLAASGATGEGWTLCTSDGCTVLGSRAQDPAVVTACDGRAQGKAH</sequence>
<dbReference type="InterPro" id="IPR015001">
    <property type="entry name" value="DUF1850"/>
</dbReference>
<reference evidence="1 2" key="1">
    <citation type="journal article" date="2016" name="Int. J. Syst. Evol. Microbiol.">
        <title>Pseudaminobacter manganicus sp. nov., isolated from sludge of a manganese mine.</title>
        <authorList>
            <person name="Li J."/>
            <person name="Huang J."/>
            <person name="Liao S."/>
            <person name="Wang G."/>
        </authorList>
    </citation>
    <scope>NUCLEOTIDE SEQUENCE [LARGE SCALE GENOMIC DNA]</scope>
    <source>
        <strain evidence="1 2">JH-7</strain>
    </source>
</reference>
<dbReference type="Proteomes" id="UP000191905">
    <property type="component" value="Unassembled WGS sequence"/>
</dbReference>